<reference evidence="2" key="1">
    <citation type="journal article" date="2020" name="Nat. Commun.">
        <title>Large-scale genome sequencing of mycorrhizal fungi provides insights into the early evolution of symbiotic traits.</title>
        <authorList>
            <person name="Miyauchi S."/>
            <person name="Kiss E."/>
            <person name="Kuo A."/>
            <person name="Drula E."/>
            <person name="Kohler A."/>
            <person name="Sanchez-Garcia M."/>
            <person name="Morin E."/>
            <person name="Andreopoulos B."/>
            <person name="Barry K.W."/>
            <person name="Bonito G."/>
            <person name="Buee M."/>
            <person name="Carver A."/>
            <person name="Chen C."/>
            <person name="Cichocki N."/>
            <person name="Clum A."/>
            <person name="Culley D."/>
            <person name="Crous P.W."/>
            <person name="Fauchery L."/>
            <person name="Girlanda M."/>
            <person name="Hayes R.D."/>
            <person name="Keri Z."/>
            <person name="LaButti K."/>
            <person name="Lipzen A."/>
            <person name="Lombard V."/>
            <person name="Magnuson J."/>
            <person name="Maillard F."/>
            <person name="Murat C."/>
            <person name="Nolan M."/>
            <person name="Ohm R.A."/>
            <person name="Pangilinan J."/>
            <person name="Pereira M.F."/>
            <person name="Perotto S."/>
            <person name="Peter M."/>
            <person name="Pfister S."/>
            <person name="Riley R."/>
            <person name="Sitrit Y."/>
            <person name="Stielow J.B."/>
            <person name="Szollosi G."/>
            <person name="Zifcakova L."/>
            <person name="Stursova M."/>
            <person name="Spatafora J.W."/>
            <person name="Tedersoo L."/>
            <person name="Vaario L.M."/>
            <person name="Yamada A."/>
            <person name="Yan M."/>
            <person name="Wang P."/>
            <person name="Xu J."/>
            <person name="Bruns T."/>
            <person name="Baldrian P."/>
            <person name="Vilgalys R."/>
            <person name="Dunand C."/>
            <person name="Henrissat B."/>
            <person name="Grigoriev I.V."/>
            <person name="Hibbett D."/>
            <person name="Nagy L.G."/>
            <person name="Martin F.M."/>
        </authorList>
    </citation>
    <scope>NUCLEOTIDE SEQUENCE</scope>
    <source>
        <strain evidence="2">UH-Tt-Lm1</strain>
    </source>
</reference>
<gene>
    <name evidence="2" type="ORF">BJ322DRAFT_1001195</name>
</gene>
<dbReference type="Pfam" id="PF24764">
    <property type="entry name" value="rva_4"/>
    <property type="match status" value="1"/>
</dbReference>
<reference evidence="2" key="2">
    <citation type="submission" date="2020-11" db="EMBL/GenBank/DDBJ databases">
        <authorList>
            <consortium name="DOE Joint Genome Institute"/>
            <person name="Kuo A."/>
            <person name="Miyauchi S."/>
            <person name="Kiss E."/>
            <person name="Drula E."/>
            <person name="Kohler A."/>
            <person name="Sanchez-Garcia M."/>
            <person name="Andreopoulos B."/>
            <person name="Barry K.W."/>
            <person name="Bonito G."/>
            <person name="Buee M."/>
            <person name="Carver A."/>
            <person name="Chen C."/>
            <person name="Cichocki N."/>
            <person name="Clum A."/>
            <person name="Culley D."/>
            <person name="Crous P.W."/>
            <person name="Fauchery L."/>
            <person name="Girlanda M."/>
            <person name="Hayes R."/>
            <person name="Keri Z."/>
            <person name="Labutti K."/>
            <person name="Lipzen A."/>
            <person name="Lombard V."/>
            <person name="Magnuson J."/>
            <person name="Maillard F."/>
            <person name="Morin E."/>
            <person name="Murat C."/>
            <person name="Nolan M."/>
            <person name="Ohm R."/>
            <person name="Pangilinan J."/>
            <person name="Pereira M."/>
            <person name="Perotto S."/>
            <person name="Peter M."/>
            <person name="Riley R."/>
            <person name="Sitrit Y."/>
            <person name="Stielow B."/>
            <person name="Szollosi G."/>
            <person name="Zifcakova L."/>
            <person name="Stursova M."/>
            <person name="Spatafora J.W."/>
            <person name="Tedersoo L."/>
            <person name="Vaario L.-M."/>
            <person name="Yamada A."/>
            <person name="Yan M."/>
            <person name="Wang P."/>
            <person name="Xu J."/>
            <person name="Bruns T."/>
            <person name="Baldrian P."/>
            <person name="Vilgalys R."/>
            <person name="Henrissat B."/>
            <person name="Grigoriev I.V."/>
            <person name="Hibbett D."/>
            <person name="Nagy L.G."/>
            <person name="Martin F.M."/>
        </authorList>
    </citation>
    <scope>NUCLEOTIDE SEQUENCE</scope>
    <source>
        <strain evidence="2">UH-Tt-Lm1</strain>
    </source>
</reference>
<keyword evidence="3" id="KW-1185">Reference proteome</keyword>
<dbReference type="AlphaFoldDB" id="A0A9P6LAV9"/>
<organism evidence="2 3">
    <name type="scientific">Thelephora terrestris</name>
    <dbReference type="NCBI Taxonomy" id="56493"/>
    <lineage>
        <taxon>Eukaryota</taxon>
        <taxon>Fungi</taxon>
        <taxon>Dikarya</taxon>
        <taxon>Basidiomycota</taxon>
        <taxon>Agaricomycotina</taxon>
        <taxon>Agaricomycetes</taxon>
        <taxon>Thelephorales</taxon>
        <taxon>Thelephoraceae</taxon>
        <taxon>Thelephora</taxon>
    </lineage>
</organism>
<dbReference type="Proteomes" id="UP000736335">
    <property type="component" value="Unassembled WGS sequence"/>
</dbReference>
<feature type="non-terminal residue" evidence="2">
    <location>
        <position position="1"/>
    </location>
</feature>
<dbReference type="InterPro" id="IPR058913">
    <property type="entry name" value="Integrase_dom_put"/>
</dbReference>
<comment type="caution">
    <text evidence="2">The sequence shown here is derived from an EMBL/GenBank/DDBJ whole genome shotgun (WGS) entry which is preliminary data.</text>
</comment>
<evidence type="ECO:0000259" key="1">
    <source>
        <dbReference type="Pfam" id="PF24764"/>
    </source>
</evidence>
<name>A0A9P6LAV9_9AGAM</name>
<evidence type="ECO:0000313" key="2">
    <source>
        <dbReference type="EMBL" id="KAF9789914.1"/>
    </source>
</evidence>
<dbReference type="EMBL" id="WIUZ02000003">
    <property type="protein sequence ID" value="KAF9789914.1"/>
    <property type="molecule type" value="Genomic_DNA"/>
</dbReference>
<feature type="domain" description="Integrase core" evidence="1">
    <location>
        <begin position="2"/>
        <end position="85"/>
    </location>
</feature>
<evidence type="ECO:0000313" key="3">
    <source>
        <dbReference type="Proteomes" id="UP000736335"/>
    </source>
</evidence>
<accession>A0A9P6LAV9</accession>
<protein>
    <recommendedName>
        <fullName evidence="1">Integrase core domain-containing protein</fullName>
    </recommendedName>
</protein>
<proteinExistence type="predicted"/>
<dbReference type="OrthoDB" id="3353107at2759"/>
<sequence>SSTHNTRIERLWVEVGRNFCRNWRAFFGRLEDQFGLDCSIPSHIWLLHILFLNDINADCDSFIQEWNSHPISGHDTNDMSPQDLCFLRQTQLGIYDEDDCDGVHPDTIEEYYGTTQDPVHRWAGQTGAGHPPEELDDGYAEANLIENVVQDQDADIRHDSIPTADHEAPTISQEHLRLFFNCLDALQNQDNLLRSLAGELFVWDPVEVMSVSHRRQKELVISLVGAVWERRALLWLAAIRVLGSLI</sequence>